<feature type="chain" id="PRO_5011512170" evidence="4">
    <location>
        <begin position="21"/>
        <end position="494"/>
    </location>
</feature>
<feature type="domain" description="Peptidase S33 tripeptidyl aminopeptidase-like C-terminal" evidence="6">
    <location>
        <begin position="385"/>
        <end position="485"/>
    </location>
</feature>
<evidence type="ECO:0000259" key="5">
    <source>
        <dbReference type="Pfam" id="PF00561"/>
    </source>
</evidence>
<dbReference type="Gene3D" id="3.40.50.1820">
    <property type="entry name" value="alpha/beta hydrolase"/>
    <property type="match status" value="2"/>
</dbReference>
<evidence type="ECO:0000256" key="3">
    <source>
        <dbReference type="ARBA" id="ARBA00022801"/>
    </source>
</evidence>
<dbReference type="Pfam" id="PF00561">
    <property type="entry name" value="Abhydrolase_1"/>
    <property type="match status" value="1"/>
</dbReference>
<gene>
    <name evidence="7" type="ORF">SAMN05216553_11050</name>
</gene>
<evidence type="ECO:0000313" key="8">
    <source>
        <dbReference type="Proteomes" id="UP000199623"/>
    </source>
</evidence>
<sequence>MRSLLLTAALVVGLAPAALAAGEARTPALSWQDCQDGFECSTAQVPLDHDQPHGAKIDLALIRLPATDPAKRIGSLFVNFGGPGASGVDRLRARGKWEWLFSPELRARFDVVSWDQRGIGRSAAVRCFDSLEEQEEFLGSIPVYPDTAAQEPAFYDSYREFVRRCEEKSGDLLDHVSSANTARDLDLLRKAVGDQKLTYHGISYGTHLGAIYANLFPDKVRALAFDGALDFVGNATGHGDQGTTVPLDTRQDVPRGVAETFDQFLRLCAAPGANCAFAGGDLKQKWADLVAKVTAAPVTTPDGRFDRVTLVSTVWDALAQPDTWQDTARILQGVWEAPASLTASSTGYTANRFEAFNAIQCSDSDFPRDPAVYSAFGASEDQRVPYWGRAVVFDMMACAFWQGRDDDRYTGPWNRWTSAPILFVNSRFDPSTPLHGARDGAAEMARTGFLTVEGYGHTTMYVRSACAEKVKRDYLFTGVLPTRKTCGVDSLPFA</sequence>
<evidence type="ECO:0000256" key="2">
    <source>
        <dbReference type="ARBA" id="ARBA00022729"/>
    </source>
</evidence>
<dbReference type="GO" id="GO:0016787">
    <property type="term" value="F:hydrolase activity"/>
    <property type="evidence" value="ECO:0007669"/>
    <property type="project" value="UniProtKB-KW"/>
</dbReference>
<keyword evidence="8" id="KW-1185">Reference proteome</keyword>
<keyword evidence="3 7" id="KW-0378">Hydrolase</keyword>
<proteinExistence type="inferred from homology"/>
<reference evidence="8" key="1">
    <citation type="submission" date="2016-10" db="EMBL/GenBank/DDBJ databases">
        <authorList>
            <person name="Varghese N."/>
            <person name="Submissions S."/>
        </authorList>
    </citation>
    <scope>NUCLEOTIDE SEQUENCE [LARGE SCALE GENOMIC DNA]</scope>
    <source>
        <strain evidence="8">CGMCC 4.3506</strain>
    </source>
</reference>
<protein>
    <submittedName>
        <fullName evidence="7">Alpha/beta hydrolase fold</fullName>
    </submittedName>
</protein>
<dbReference type="Pfam" id="PF08386">
    <property type="entry name" value="Abhydrolase_4"/>
    <property type="match status" value="1"/>
</dbReference>
<dbReference type="InterPro" id="IPR029058">
    <property type="entry name" value="AB_hydrolase_fold"/>
</dbReference>
<dbReference type="STRING" id="200378.SAMN05216553_11050"/>
<dbReference type="InterPro" id="IPR051601">
    <property type="entry name" value="Serine_prot/Carboxylest_S33"/>
</dbReference>
<evidence type="ECO:0000256" key="4">
    <source>
        <dbReference type="SAM" id="SignalP"/>
    </source>
</evidence>
<dbReference type="SUPFAM" id="SSF53474">
    <property type="entry name" value="alpha/beta-Hydrolases"/>
    <property type="match status" value="1"/>
</dbReference>
<evidence type="ECO:0000259" key="6">
    <source>
        <dbReference type="Pfam" id="PF08386"/>
    </source>
</evidence>
<feature type="signal peptide" evidence="4">
    <location>
        <begin position="1"/>
        <end position="20"/>
    </location>
</feature>
<dbReference type="InterPro" id="IPR013595">
    <property type="entry name" value="Pept_S33_TAP-like_C"/>
</dbReference>
<dbReference type="InterPro" id="IPR000073">
    <property type="entry name" value="AB_hydrolase_1"/>
</dbReference>
<dbReference type="RefSeq" id="WP_090052265.1">
    <property type="nucleotide sequence ID" value="NZ_FNCC01000010.1"/>
</dbReference>
<dbReference type="PANTHER" id="PTHR43248">
    <property type="entry name" value="2-SUCCINYL-6-HYDROXY-2,4-CYCLOHEXADIENE-1-CARBOXYLATE SYNTHASE"/>
    <property type="match status" value="1"/>
</dbReference>
<dbReference type="PANTHER" id="PTHR43248:SF29">
    <property type="entry name" value="TRIPEPTIDYL AMINOPEPTIDASE"/>
    <property type="match status" value="1"/>
</dbReference>
<name>A0A1G7VZ91_9PSEU</name>
<keyword evidence="2 4" id="KW-0732">Signal</keyword>
<organism evidence="7 8">
    <name type="scientific">Lentzea fradiae</name>
    <dbReference type="NCBI Taxonomy" id="200378"/>
    <lineage>
        <taxon>Bacteria</taxon>
        <taxon>Bacillati</taxon>
        <taxon>Actinomycetota</taxon>
        <taxon>Actinomycetes</taxon>
        <taxon>Pseudonocardiales</taxon>
        <taxon>Pseudonocardiaceae</taxon>
        <taxon>Lentzea</taxon>
    </lineage>
</organism>
<dbReference type="Proteomes" id="UP000199623">
    <property type="component" value="Unassembled WGS sequence"/>
</dbReference>
<evidence type="ECO:0000256" key="1">
    <source>
        <dbReference type="ARBA" id="ARBA00010088"/>
    </source>
</evidence>
<dbReference type="AlphaFoldDB" id="A0A1G7VZ91"/>
<comment type="similarity">
    <text evidence="1">Belongs to the peptidase S33 family.</text>
</comment>
<accession>A0A1G7VZ91</accession>
<evidence type="ECO:0000313" key="7">
    <source>
        <dbReference type="EMBL" id="SDG65023.1"/>
    </source>
</evidence>
<dbReference type="OrthoDB" id="4006962at2"/>
<feature type="domain" description="AB hydrolase-1" evidence="5">
    <location>
        <begin position="96"/>
        <end position="234"/>
    </location>
</feature>
<dbReference type="EMBL" id="FNCC01000010">
    <property type="protein sequence ID" value="SDG65023.1"/>
    <property type="molecule type" value="Genomic_DNA"/>
</dbReference>